<reference evidence="16" key="2">
    <citation type="submission" date="2018-05" db="EMBL/GenBank/DDBJ databases">
        <title>OgluRS3 (Oryza glumaepatula Reference Sequence Version 3).</title>
        <authorList>
            <person name="Zhang J."/>
            <person name="Kudrna D."/>
            <person name="Lee S."/>
            <person name="Talag J."/>
            <person name="Welchert J."/>
            <person name="Wing R.A."/>
        </authorList>
    </citation>
    <scope>NUCLEOTIDE SEQUENCE [LARGE SCALE GENOMIC DNA]</scope>
</reference>
<dbReference type="Proteomes" id="UP000026961">
    <property type="component" value="Chromosome 11"/>
</dbReference>
<dbReference type="GO" id="GO:0016567">
    <property type="term" value="P:protein ubiquitination"/>
    <property type="evidence" value="ECO:0007669"/>
    <property type="project" value="UniProtKB-UniPathway"/>
</dbReference>
<dbReference type="Gramene" id="OGLUM11G16050.2">
    <property type="protein sequence ID" value="OGLUM11G16050.2"/>
    <property type="gene ID" value="OGLUM11G16050"/>
</dbReference>
<dbReference type="GO" id="GO:0009881">
    <property type="term" value="F:photoreceptor activity"/>
    <property type="evidence" value="ECO:0007669"/>
    <property type="project" value="UniProtKB-KW"/>
</dbReference>
<dbReference type="Pfam" id="PF12937">
    <property type="entry name" value="F-box-like"/>
    <property type="match status" value="1"/>
</dbReference>
<sequence length="578" mass="63754">MFDAGDRGGGGGVVAVKRMKLCEEEEEEEGMEVDEEEEEVGWVWRPPGGLAGEDEAAAWEGRAAAIVVSDAVEVDFPVIYVNAAFEAATGYRADEVLGRNCRFLQFRDPRAQRRHPLVDPMVVSEIRRCLNEGIEFQVYKQQSNHRPNIQEINPASHEHIPKIQSSEYCCILQLSDEVLAHNILSRLSPRDVASIGSVCTRMHELTKNDHLRKMVCQNAWGRDVTVRLEMSTKMLGWGRLARELTTLEAASWRKFTVGGRVEPSRCNFSACAVGNRLVLFGGEGVNMQPMDDTFVLNLESAKPEWRRVKVSASPPGRWGHTLSWLNGSWLVVFGGCGQQGLLNDVFVLDLDAKQPTWREVASEGPPLPRSWHSSCTLDGSKLVVSGGCTESGVLLSDTFLLDLTKEKPAWKEIPTSWSPPSRLGHTLSVFGKTKLFMFGGLAKSGSLRLRSCDAYTMDAGEDSPQWRQLATTGFPSIGPPPRLDHVAVSLPCGRIIIFGGSIAGLHSPSQLFLLDPAEEKPTWRILNVPGQPPKFAWGHSTCVVGGTRVLVLGGHTGEEWILNELHELCLASRPDEDE</sequence>
<dbReference type="Gene3D" id="2.120.10.80">
    <property type="entry name" value="Kelch-type beta propeller"/>
    <property type="match status" value="2"/>
</dbReference>
<evidence type="ECO:0000256" key="7">
    <source>
        <dbReference type="ARBA" id="ARBA00022630"/>
    </source>
</evidence>
<dbReference type="UniPathway" id="UPA00143"/>
<keyword evidence="6" id="KW-0716">Sensory transduction</keyword>
<dbReference type="PROSITE" id="PS50112">
    <property type="entry name" value="PAS"/>
    <property type="match status" value="1"/>
</dbReference>
<evidence type="ECO:0000256" key="6">
    <source>
        <dbReference type="ARBA" id="ARBA00022606"/>
    </source>
</evidence>
<dbReference type="HOGENOM" id="CLU_033494_1_0_1"/>
<protein>
    <recommendedName>
        <fullName evidence="15">PAS domain-containing protein</fullName>
    </recommendedName>
</protein>
<keyword evidence="4" id="KW-0880">Kelch repeat</keyword>
<dbReference type="PANTHER" id="PTHR46175:SF2">
    <property type="entry name" value="ADAGIO PROTEIN 3"/>
    <property type="match status" value="1"/>
</dbReference>
<evidence type="ECO:0000256" key="12">
    <source>
        <dbReference type="ARBA" id="ARBA00023108"/>
    </source>
</evidence>
<keyword evidence="11" id="KW-0157">Chromophore</keyword>
<evidence type="ECO:0000256" key="14">
    <source>
        <dbReference type="ARBA" id="ARBA00023242"/>
    </source>
</evidence>
<keyword evidence="5" id="KW-0600">Photoreceptor protein</keyword>
<dbReference type="GO" id="GO:0009637">
    <property type="term" value="P:response to blue light"/>
    <property type="evidence" value="ECO:0007669"/>
    <property type="project" value="TreeGrafter"/>
</dbReference>
<dbReference type="Pfam" id="PF13426">
    <property type="entry name" value="PAS_9"/>
    <property type="match status" value="1"/>
</dbReference>
<evidence type="ECO:0000256" key="3">
    <source>
        <dbReference type="ARBA" id="ARBA00007833"/>
    </source>
</evidence>
<evidence type="ECO:0000256" key="5">
    <source>
        <dbReference type="ARBA" id="ARBA00022543"/>
    </source>
</evidence>
<dbReference type="Pfam" id="PF24681">
    <property type="entry name" value="Kelch_KLHDC2_KLHL20_DRC7"/>
    <property type="match status" value="1"/>
</dbReference>
<dbReference type="PANTHER" id="PTHR46175">
    <property type="entry name" value="BACTERIOOPSIN TRANSCRIPTIONAL ACTIVATOR"/>
    <property type="match status" value="1"/>
</dbReference>
<dbReference type="InterPro" id="IPR011498">
    <property type="entry name" value="Kelch_2"/>
</dbReference>
<dbReference type="CDD" id="cd00130">
    <property type="entry name" value="PAS"/>
    <property type="match status" value="1"/>
</dbReference>
<dbReference type="InterPro" id="IPR000014">
    <property type="entry name" value="PAS"/>
</dbReference>
<evidence type="ECO:0000256" key="11">
    <source>
        <dbReference type="ARBA" id="ARBA00022991"/>
    </source>
</evidence>
<dbReference type="SUPFAM" id="SSF81383">
    <property type="entry name" value="F-box domain"/>
    <property type="match status" value="1"/>
</dbReference>
<evidence type="ECO:0000256" key="10">
    <source>
        <dbReference type="ARBA" id="ARBA00022786"/>
    </source>
</evidence>
<name>A0A0E0BK32_9ORYZ</name>
<dbReference type="FunFam" id="2.120.10.80:FF:000026">
    <property type="entry name" value="Putative LOV domain-containing protein"/>
    <property type="match status" value="1"/>
</dbReference>
<dbReference type="GO" id="GO:0005829">
    <property type="term" value="C:cytosol"/>
    <property type="evidence" value="ECO:0007669"/>
    <property type="project" value="TreeGrafter"/>
</dbReference>
<reference evidence="16" key="1">
    <citation type="submission" date="2015-04" db="UniProtKB">
        <authorList>
            <consortium name="EnsemblPlants"/>
        </authorList>
    </citation>
    <scope>IDENTIFICATION</scope>
</reference>
<dbReference type="InterPro" id="IPR001810">
    <property type="entry name" value="F-box_dom"/>
</dbReference>
<dbReference type="GO" id="GO:0019005">
    <property type="term" value="C:SCF ubiquitin ligase complex"/>
    <property type="evidence" value="ECO:0007669"/>
    <property type="project" value="TreeGrafter"/>
</dbReference>
<dbReference type="SUPFAM" id="SSF55785">
    <property type="entry name" value="PYP-like sensor domain (PAS domain)"/>
    <property type="match status" value="1"/>
</dbReference>
<evidence type="ECO:0000259" key="15">
    <source>
        <dbReference type="PROSITE" id="PS50112"/>
    </source>
</evidence>
<evidence type="ECO:0000313" key="17">
    <source>
        <dbReference type="Proteomes" id="UP000026961"/>
    </source>
</evidence>
<dbReference type="GO" id="GO:0007623">
    <property type="term" value="P:circadian rhythm"/>
    <property type="evidence" value="ECO:0007669"/>
    <property type="project" value="TreeGrafter"/>
</dbReference>
<keyword evidence="13" id="KW-0675">Receptor</keyword>
<keyword evidence="14" id="KW-0539">Nucleus</keyword>
<comment type="subcellular location">
    <subcellularLocation>
        <location evidence="1">Nucleus</location>
    </subcellularLocation>
</comment>
<evidence type="ECO:0000313" key="16">
    <source>
        <dbReference type="EnsemblPlants" id="OGLUM11G16050.2"/>
    </source>
</evidence>
<keyword evidence="9" id="KW-0677">Repeat</keyword>
<evidence type="ECO:0000256" key="8">
    <source>
        <dbReference type="ARBA" id="ARBA00022643"/>
    </source>
</evidence>
<proteinExistence type="inferred from homology"/>
<evidence type="ECO:0000256" key="1">
    <source>
        <dbReference type="ARBA" id="ARBA00004123"/>
    </source>
</evidence>
<dbReference type="Gene3D" id="1.20.1280.50">
    <property type="match status" value="1"/>
</dbReference>
<evidence type="ECO:0000256" key="13">
    <source>
        <dbReference type="ARBA" id="ARBA00023170"/>
    </source>
</evidence>
<accession>A0A0E0BK32</accession>
<dbReference type="InterPro" id="IPR011043">
    <property type="entry name" value="Gal_Oxase/kelch_b-propeller"/>
</dbReference>
<dbReference type="Gene3D" id="3.30.450.20">
    <property type="entry name" value="PAS domain"/>
    <property type="match status" value="1"/>
</dbReference>
<keyword evidence="7" id="KW-0285">Flavoprotein</keyword>
<dbReference type="EnsemblPlants" id="OGLUM11G16050.2">
    <property type="protein sequence ID" value="OGLUM11G16050.2"/>
    <property type="gene ID" value="OGLUM11G16050"/>
</dbReference>
<organism evidence="16">
    <name type="scientific">Oryza glumipatula</name>
    <dbReference type="NCBI Taxonomy" id="40148"/>
    <lineage>
        <taxon>Eukaryota</taxon>
        <taxon>Viridiplantae</taxon>
        <taxon>Streptophyta</taxon>
        <taxon>Embryophyta</taxon>
        <taxon>Tracheophyta</taxon>
        <taxon>Spermatophyta</taxon>
        <taxon>Magnoliopsida</taxon>
        <taxon>Liliopsida</taxon>
        <taxon>Poales</taxon>
        <taxon>Poaceae</taxon>
        <taxon>BOP clade</taxon>
        <taxon>Oryzoideae</taxon>
        <taxon>Oryzeae</taxon>
        <taxon>Oryzinae</taxon>
        <taxon>Oryza</taxon>
    </lineage>
</organism>
<evidence type="ECO:0000256" key="2">
    <source>
        <dbReference type="ARBA" id="ARBA00004906"/>
    </source>
</evidence>
<dbReference type="InterPro" id="IPR036047">
    <property type="entry name" value="F-box-like_dom_sf"/>
</dbReference>
<dbReference type="GO" id="GO:0005634">
    <property type="term" value="C:nucleus"/>
    <property type="evidence" value="ECO:0007669"/>
    <property type="project" value="UniProtKB-SubCell"/>
</dbReference>
<evidence type="ECO:0000256" key="4">
    <source>
        <dbReference type="ARBA" id="ARBA00022441"/>
    </source>
</evidence>
<keyword evidence="12" id="KW-0090">Biological rhythms</keyword>
<feature type="domain" description="PAS" evidence="15">
    <location>
        <begin position="78"/>
        <end position="109"/>
    </location>
</feature>
<dbReference type="InterPro" id="IPR015915">
    <property type="entry name" value="Kelch-typ_b-propeller"/>
</dbReference>
<keyword evidence="17" id="KW-1185">Reference proteome</keyword>
<dbReference type="FunFam" id="2.120.10.80:FF:000005">
    <property type="entry name" value="Putative LOV domain-containing protein"/>
    <property type="match status" value="1"/>
</dbReference>
<dbReference type="SUPFAM" id="SSF50965">
    <property type="entry name" value="Galactose oxidase, central domain"/>
    <property type="match status" value="1"/>
</dbReference>
<dbReference type="InterPro" id="IPR035965">
    <property type="entry name" value="PAS-like_dom_sf"/>
</dbReference>
<evidence type="ECO:0000256" key="9">
    <source>
        <dbReference type="ARBA" id="ARBA00022737"/>
    </source>
</evidence>
<dbReference type="AlphaFoldDB" id="A0A0E0BK32"/>
<keyword evidence="10" id="KW-0833">Ubl conjugation pathway</keyword>
<comment type="pathway">
    <text evidence="2">Protein modification; protein ubiquitination.</text>
</comment>
<dbReference type="Pfam" id="PF07646">
    <property type="entry name" value="Kelch_2"/>
    <property type="match status" value="1"/>
</dbReference>
<keyword evidence="8" id="KW-0288">FMN</keyword>
<comment type="similarity">
    <text evidence="3">Belongs to the ADAGIO family.</text>
</comment>